<protein>
    <submittedName>
        <fullName evidence="3">Protease</fullName>
    </submittedName>
</protein>
<dbReference type="GO" id="GO:0008233">
    <property type="term" value="F:peptidase activity"/>
    <property type="evidence" value="ECO:0007669"/>
    <property type="project" value="UniProtKB-KW"/>
</dbReference>
<evidence type="ECO:0000313" key="4">
    <source>
        <dbReference type="Proteomes" id="UP000192343"/>
    </source>
</evidence>
<organism evidence="3 4">
    <name type="scientific">Marispirochaeta aestuarii</name>
    <dbReference type="NCBI Taxonomy" id="1963862"/>
    <lineage>
        <taxon>Bacteria</taxon>
        <taxon>Pseudomonadati</taxon>
        <taxon>Spirochaetota</taxon>
        <taxon>Spirochaetia</taxon>
        <taxon>Spirochaetales</taxon>
        <taxon>Spirochaetaceae</taxon>
        <taxon>Marispirochaeta</taxon>
    </lineage>
</organism>
<gene>
    <name evidence="3" type="ORF">B4O97_14305</name>
</gene>
<dbReference type="GO" id="GO:0006508">
    <property type="term" value="P:proteolysis"/>
    <property type="evidence" value="ECO:0007669"/>
    <property type="project" value="UniProtKB-KW"/>
</dbReference>
<evidence type="ECO:0000259" key="2">
    <source>
        <dbReference type="Pfam" id="PF01965"/>
    </source>
</evidence>
<dbReference type="SUPFAM" id="SSF52317">
    <property type="entry name" value="Class I glutamine amidotransferase-like"/>
    <property type="match status" value="1"/>
</dbReference>
<evidence type="ECO:0000313" key="3">
    <source>
        <dbReference type="EMBL" id="ORC34053.1"/>
    </source>
</evidence>
<dbReference type="OrthoDB" id="9800516at2"/>
<dbReference type="InterPro" id="IPR029062">
    <property type="entry name" value="Class_I_gatase-like"/>
</dbReference>
<dbReference type="RefSeq" id="WP_083051823.1">
    <property type="nucleotide sequence ID" value="NZ_CAXXQO010000003.1"/>
</dbReference>
<dbReference type="Gene3D" id="3.40.50.880">
    <property type="match status" value="1"/>
</dbReference>
<keyword evidence="4" id="KW-1185">Reference proteome</keyword>
<dbReference type="PANTHER" id="PTHR42733">
    <property type="entry name" value="DJ-1 PROTEIN"/>
    <property type="match status" value="1"/>
</dbReference>
<dbReference type="STRING" id="1963862.B4O97_14305"/>
<dbReference type="NCBIfam" id="TIGR01382">
    <property type="entry name" value="PfpI"/>
    <property type="match status" value="1"/>
</dbReference>
<comment type="similarity">
    <text evidence="1">Belongs to the peptidase C56 family.</text>
</comment>
<feature type="domain" description="DJ-1/PfpI" evidence="2">
    <location>
        <begin position="2"/>
        <end position="165"/>
    </location>
</feature>
<accession>A0A1Y1RVK4</accession>
<name>A0A1Y1RVK4_9SPIO</name>
<dbReference type="InterPro" id="IPR006286">
    <property type="entry name" value="C56_PfpI-like"/>
</dbReference>
<keyword evidence="3" id="KW-0378">Hydrolase</keyword>
<dbReference type="PANTHER" id="PTHR42733:SF13">
    <property type="entry name" value="DJ-1_PFPI DOMAIN-CONTAINING PROTEIN"/>
    <property type="match status" value="1"/>
</dbReference>
<dbReference type="PROSITE" id="PS51276">
    <property type="entry name" value="PEPTIDASE_C56_PFPI"/>
    <property type="match status" value="1"/>
</dbReference>
<dbReference type="Pfam" id="PF01965">
    <property type="entry name" value="DJ-1_PfpI"/>
    <property type="match status" value="1"/>
</dbReference>
<dbReference type="CDD" id="cd03134">
    <property type="entry name" value="GATase1_PfpI_like"/>
    <property type="match status" value="1"/>
</dbReference>
<evidence type="ECO:0000256" key="1">
    <source>
        <dbReference type="ARBA" id="ARBA00008542"/>
    </source>
</evidence>
<dbReference type="Proteomes" id="UP000192343">
    <property type="component" value="Unassembled WGS sequence"/>
</dbReference>
<keyword evidence="3" id="KW-0645">Protease</keyword>
<proteinExistence type="inferred from homology"/>
<sequence length="167" mass="18422">MKKILAFIDEQFEDLELWYPVLRCREAGFQVDIAGKEAGKVYHGKHGVPATSEVSFEDLKAADYDGLLVPGGWAPDKLRRYEAVLGLTREIFKAGKPVGHICHAGWVLASADIVKGYTMTSTPGIKDDLIHAGAEWVDKSAVTDRNIVSARKPADLPDYMAAYLKLF</sequence>
<dbReference type="EMBL" id="MWQY01000016">
    <property type="protein sequence ID" value="ORC34053.1"/>
    <property type="molecule type" value="Genomic_DNA"/>
</dbReference>
<comment type="caution">
    <text evidence="3">The sequence shown here is derived from an EMBL/GenBank/DDBJ whole genome shotgun (WGS) entry which is preliminary data.</text>
</comment>
<dbReference type="InterPro" id="IPR002818">
    <property type="entry name" value="DJ-1/PfpI"/>
</dbReference>
<reference evidence="3 4" key="1">
    <citation type="submission" date="2017-03" db="EMBL/GenBank/DDBJ databases">
        <title>Draft Genome sequence of Marispirochaeta sp. strain JC444.</title>
        <authorList>
            <person name="Shivani Y."/>
            <person name="Subhash Y."/>
            <person name="Sasikala C."/>
            <person name="Ramana C."/>
        </authorList>
    </citation>
    <scope>NUCLEOTIDE SEQUENCE [LARGE SCALE GENOMIC DNA]</scope>
    <source>
        <strain evidence="3 4">JC444</strain>
    </source>
</reference>
<dbReference type="AlphaFoldDB" id="A0A1Y1RVK4"/>